<dbReference type="AlphaFoldDB" id="A8LJT6"/>
<dbReference type="PANTHER" id="PTHR43877:SF2">
    <property type="entry name" value="AMINOALKYLPHOSPHONATE N-ACETYLTRANSFERASE-RELATED"/>
    <property type="match status" value="1"/>
</dbReference>
<proteinExistence type="predicted"/>
<keyword evidence="1 4" id="KW-0808">Transferase</keyword>
<dbReference type="RefSeq" id="WP_012176695.1">
    <property type="nucleotide sequence ID" value="NC_009952.1"/>
</dbReference>
<evidence type="ECO:0000256" key="1">
    <source>
        <dbReference type="ARBA" id="ARBA00022679"/>
    </source>
</evidence>
<dbReference type="Pfam" id="PF13673">
    <property type="entry name" value="Acetyltransf_10"/>
    <property type="match status" value="1"/>
</dbReference>
<dbReference type="PROSITE" id="PS51186">
    <property type="entry name" value="GNAT"/>
    <property type="match status" value="1"/>
</dbReference>
<dbReference type="PANTHER" id="PTHR43877">
    <property type="entry name" value="AMINOALKYLPHOSPHONATE N-ACETYLTRANSFERASE-RELATED-RELATED"/>
    <property type="match status" value="1"/>
</dbReference>
<keyword evidence="2" id="KW-0012">Acyltransferase</keyword>
<dbReference type="GO" id="GO:0016747">
    <property type="term" value="F:acyltransferase activity, transferring groups other than amino-acyl groups"/>
    <property type="evidence" value="ECO:0007669"/>
    <property type="project" value="InterPro"/>
</dbReference>
<sequence length="142" mass="15541">MSTVREISGPQELALCRTLRREVFIEEQAVPEAEEWDGLDAEARHWLVFDGAVPVATMRLRVLGEVGKIERVCVRAAHRGSGHGLALMRAALAALAETPGVTEARLGAQLHAIPFYEALGFTAHGAEFMDGGMPHRWMTKPL</sequence>
<dbReference type="STRING" id="398580.Dshi_0013"/>
<dbReference type="InterPro" id="IPR050832">
    <property type="entry name" value="Bact_Acetyltransf"/>
</dbReference>
<dbReference type="Proteomes" id="UP000006833">
    <property type="component" value="Chromosome"/>
</dbReference>
<dbReference type="InterPro" id="IPR000182">
    <property type="entry name" value="GNAT_dom"/>
</dbReference>
<gene>
    <name evidence="4" type="primary">elaA</name>
    <name evidence="4" type="ordered locus">Dshi_0013</name>
</gene>
<name>A8LJT6_DINSH</name>
<evidence type="ECO:0000256" key="2">
    <source>
        <dbReference type="ARBA" id="ARBA00023315"/>
    </source>
</evidence>
<dbReference type="SUPFAM" id="SSF55729">
    <property type="entry name" value="Acyl-CoA N-acyltransferases (Nat)"/>
    <property type="match status" value="1"/>
</dbReference>
<dbReference type="KEGG" id="dsh:Dshi_0013"/>
<protein>
    <submittedName>
        <fullName evidence="4">GCN5-related N-acetyltransferase</fullName>
    </submittedName>
</protein>
<dbReference type="InterPro" id="IPR016181">
    <property type="entry name" value="Acyl_CoA_acyltransferase"/>
</dbReference>
<dbReference type="Gene3D" id="3.40.630.30">
    <property type="match status" value="1"/>
</dbReference>
<accession>A8LJT6</accession>
<dbReference type="EMBL" id="CP000830">
    <property type="protein sequence ID" value="ABV91762.1"/>
    <property type="molecule type" value="Genomic_DNA"/>
</dbReference>
<keyword evidence="5" id="KW-1185">Reference proteome</keyword>
<dbReference type="eggNOG" id="COG2153">
    <property type="taxonomic scope" value="Bacteria"/>
</dbReference>
<dbReference type="HOGENOM" id="CLU_056607_6_4_5"/>
<feature type="domain" description="N-acetyltransferase" evidence="3">
    <location>
        <begin position="2"/>
        <end position="142"/>
    </location>
</feature>
<evidence type="ECO:0000259" key="3">
    <source>
        <dbReference type="PROSITE" id="PS51186"/>
    </source>
</evidence>
<evidence type="ECO:0000313" key="5">
    <source>
        <dbReference type="Proteomes" id="UP000006833"/>
    </source>
</evidence>
<organism evidence="4 5">
    <name type="scientific">Dinoroseobacter shibae (strain DSM 16493 / NCIMB 14021 / DFL 12)</name>
    <dbReference type="NCBI Taxonomy" id="398580"/>
    <lineage>
        <taxon>Bacteria</taxon>
        <taxon>Pseudomonadati</taxon>
        <taxon>Pseudomonadota</taxon>
        <taxon>Alphaproteobacteria</taxon>
        <taxon>Rhodobacterales</taxon>
        <taxon>Roseobacteraceae</taxon>
        <taxon>Dinoroseobacter</taxon>
    </lineage>
</organism>
<evidence type="ECO:0000313" key="4">
    <source>
        <dbReference type="EMBL" id="ABV91762.1"/>
    </source>
</evidence>
<reference evidence="5" key="1">
    <citation type="journal article" date="2010" name="ISME J.">
        <title>The complete genome sequence of the algal symbiont Dinoroseobacter shibae: a hitchhiker's guide to life in the sea.</title>
        <authorList>
            <person name="Wagner-Dobler I."/>
            <person name="Ballhausen B."/>
            <person name="Berger M."/>
            <person name="Brinkhoff T."/>
            <person name="Buchholz I."/>
            <person name="Bunk B."/>
            <person name="Cypionka H."/>
            <person name="Daniel R."/>
            <person name="Drepper T."/>
            <person name="Gerdts G."/>
            <person name="Hahnke S."/>
            <person name="Han C."/>
            <person name="Jahn D."/>
            <person name="Kalhoefer D."/>
            <person name="Kiss H."/>
            <person name="Klenk H.P."/>
            <person name="Kyrpides N."/>
            <person name="Liebl W."/>
            <person name="Liesegang H."/>
            <person name="Meincke L."/>
            <person name="Pati A."/>
            <person name="Petersen J."/>
            <person name="Piekarski T."/>
            <person name="Pommerenke C."/>
            <person name="Pradella S."/>
            <person name="Pukall R."/>
            <person name="Rabus R."/>
            <person name="Stackebrandt E."/>
            <person name="Thole S."/>
            <person name="Thompson L."/>
            <person name="Tielen P."/>
            <person name="Tomasch J."/>
            <person name="von Jan M."/>
            <person name="Wanphrut N."/>
            <person name="Wichels A."/>
            <person name="Zech H."/>
            <person name="Simon M."/>
        </authorList>
    </citation>
    <scope>NUCLEOTIDE SEQUENCE [LARGE SCALE GENOMIC DNA]</scope>
    <source>
        <strain evidence="5">DSM 16493 / NCIMB 14021 / DFL 12</strain>
    </source>
</reference>
<dbReference type="OrthoDB" id="9796171at2"/>